<comment type="caution">
    <text evidence="2">The sequence shown here is derived from an EMBL/GenBank/DDBJ whole genome shotgun (WGS) entry which is preliminary data.</text>
</comment>
<organism evidence="2 3">
    <name type="scientific">Batillaria attramentaria</name>
    <dbReference type="NCBI Taxonomy" id="370345"/>
    <lineage>
        <taxon>Eukaryota</taxon>
        <taxon>Metazoa</taxon>
        <taxon>Spiralia</taxon>
        <taxon>Lophotrochozoa</taxon>
        <taxon>Mollusca</taxon>
        <taxon>Gastropoda</taxon>
        <taxon>Caenogastropoda</taxon>
        <taxon>Sorbeoconcha</taxon>
        <taxon>Cerithioidea</taxon>
        <taxon>Batillariidae</taxon>
        <taxon>Batillaria</taxon>
    </lineage>
</organism>
<reference evidence="2 3" key="1">
    <citation type="journal article" date="2023" name="Sci. Data">
        <title>Genome assembly of the Korean intertidal mud-creeper Batillaria attramentaria.</title>
        <authorList>
            <person name="Patra A.K."/>
            <person name="Ho P.T."/>
            <person name="Jun S."/>
            <person name="Lee S.J."/>
            <person name="Kim Y."/>
            <person name="Won Y.J."/>
        </authorList>
    </citation>
    <scope>NUCLEOTIDE SEQUENCE [LARGE SCALE GENOMIC DNA]</scope>
    <source>
        <strain evidence="2">Wonlab-2016</strain>
    </source>
</reference>
<name>A0ABD0L4I6_9CAEN</name>
<dbReference type="InterPro" id="IPR042859">
    <property type="entry name" value="NOL11"/>
</dbReference>
<dbReference type="Proteomes" id="UP001519460">
    <property type="component" value="Unassembled WGS sequence"/>
</dbReference>
<protein>
    <recommendedName>
        <fullName evidence="1">Nucleolar protein 11 N-terminal domain-containing protein</fullName>
    </recommendedName>
</protein>
<accession>A0ABD0L4I6</accession>
<dbReference type="InterPro" id="IPR012584">
    <property type="entry name" value="NOL11_N"/>
</dbReference>
<keyword evidence="3" id="KW-1185">Reference proteome</keyword>
<evidence type="ECO:0000313" key="2">
    <source>
        <dbReference type="EMBL" id="KAK7494426.1"/>
    </source>
</evidence>
<proteinExistence type="predicted"/>
<evidence type="ECO:0000259" key="1">
    <source>
        <dbReference type="Pfam" id="PF08168"/>
    </source>
</evidence>
<dbReference type="PANTHER" id="PTHR15633">
    <property type="entry name" value="NUCLEOLAR PROTEIN 11"/>
    <property type="match status" value="1"/>
</dbReference>
<sequence>MATLMEFVSVPVDASLVGIESEKEDESVIISHRKSFINTLKLSDQKLTSSLPVKHGLNISSAAVWNDETQQYFLVQNKRDICSWKEGTSNLDKAKKRHVPTDIHKLFSVPSCEPVVLCENGNIGFLSDTKDLDQNPALRDGETITWCSGVQLLQGVCILYTATQKNSESGSLDLHSCWYNSQTETWHHRTTPVHMHGKHGELYEMVLGEMSSEEKEQPLKVPGLASQSSLFCLSENHIAIVGLQKEGEDGVGILDTKFGTIQAWQPFPEQLTQERKAYCQQDHLFVHSGKTLYMCRYECHPSTLAAILGQQQTALTDKDCGPVHISVEHWRAANTEANGIADEAEKNEALAVFSNLTDPVKTSSHTAFRREFGILKNKLHKGGLETWACTNAMSLLIQRCCSETRFWPKEELEFLITHHCISSCNVVRVFEALVQREEVSLLHEALRQFGEVPEACLVMALNCFLTASDQALQAAHENCSADPPDGLDDFLRYILHTLQQPVRIHRNGYTPATDQVYDWLAITVDAHNTHLILAKDAHELLVKLREEVEHHVNFCMALGNLEPILNRLKTLKTKSTYTKSKAVGQYCIEVLHLF</sequence>
<feature type="domain" description="Nucleolar protein 11 N-terminal" evidence="1">
    <location>
        <begin position="224"/>
        <end position="297"/>
    </location>
</feature>
<evidence type="ECO:0000313" key="3">
    <source>
        <dbReference type="Proteomes" id="UP001519460"/>
    </source>
</evidence>
<dbReference type="AlphaFoldDB" id="A0ABD0L4I6"/>
<dbReference type="EMBL" id="JACVVK020000083">
    <property type="protein sequence ID" value="KAK7494426.1"/>
    <property type="molecule type" value="Genomic_DNA"/>
</dbReference>
<feature type="domain" description="Nucleolar protein 11 N-terminal" evidence="1">
    <location>
        <begin position="3"/>
        <end position="172"/>
    </location>
</feature>
<dbReference type="Pfam" id="PF08168">
    <property type="entry name" value="NOL11_N"/>
    <property type="match status" value="2"/>
</dbReference>
<gene>
    <name evidence="2" type="ORF">BaRGS_00014318</name>
</gene>
<dbReference type="PANTHER" id="PTHR15633:SF2">
    <property type="entry name" value="NUCLEOLAR PROTEIN 11"/>
    <property type="match status" value="1"/>
</dbReference>